<sequence>MLTERCSGRLVPIWKIFSQRISPRISQTSAYALRRHASSNPSGIDPPTEPQSESTREPPTQNKWRPPAIPEPTFPRRTILIKGWTPFDNTVEILAVLRTVEEKYGTILEYVVSKDHEMPEKPFGMIFASFADPASFSLVPAAGFELTVPMPSYKPKPEGPGWNDIEGFLEAAERDPQYDRKHDFVTISDNSGNVPKHIHVRVAPSKKELEFHTPLSGEQPSAEMKREIAERFLRWGKAQSLHPTSIHKPISPHELFGKSDLDSVRLRAAMRWTARFLGKQSPYEVYPEPEGEQGSAGGRS</sequence>
<dbReference type="OrthoDB" id="3362336at2759"/>
<evidence type="ECO:0000313" key="3">
    <source>
        <dbReference type="Proteomes" id="UP000521943"/>
    </source>
</evidence>
<evidence type="ECO:0000313" key="2">
    <source>
        <dbReference type="EMBL" id="KAF6763037.1"/>
    </source>
</evidence>
<feature type="compositionally biased region" description="Polar residues" evidence="1">
    <location>
        <begin position="50"/>
        <end position="63"/>
    </location>
</feature>
<reference evidence="2 3" key="1">
    <citation type="submission" date="2020-07" db="EMBL/GenBank/DDBJ databases">
        <title>Comparative genomics of pyrophilous fungi reveals a link between fire events and developmental genes.</title>
        <authorList>
            <consortium name="DOE Joint Genome Institute"/>
            <person name="Steindorff A.S."/>
            <person name="Carver A."/>
            <person name="Calhoun S."/>
            <person name="Stillman K."/>
            <person name="Liu H."/>
            <person name="Lipzen A."/>
            <person name="Pangilinan J."/>
            <person name="Labutti K."/>
            <person name="Bruns T.D."/>
            <person name="Grigoriev I.V."/>
        </authorList>
    </citation>
    <scope>NUCLEOTIDE SEQUENCE [LARGE SCALE GENOMIC DNA]</scope>
    <source>
        <strain evidence="2 3">CBS 144469</strain>
    </source>
</reference>
<evidence type="ECO:0000256" key="1">
    <source>
        <dbReference type="SAM" id="MobiDB-lite"/>
    </source>
</evidence>
<accession>A0A8H6MG20</accession>
<protein>
    <submittedName>
        <fullName evidence="2">Uncharacterized protein</fullName>
    </submittedName>
</protein>
<keyword evidence="3" id="KW-1185">Reference proteome</keyword>
<comment type="caution">
    <text evidence="2">The sequence shown here is derived from an EMBL/GenBank/DDBJ whole genome shotgun (WGS) entry which is preliminary data.</text>
</comment>
<organism evidence="2 3">
    <name type="scientific">Ephemerocybe angulata</name>
    <dbReference type="NCBI Taxonomy" id="980116"/>
    <lineage>
        <taxon>Eukaryota</taxon>
        <taxon>Fungi</taxon>
        <taxon>Dikarya</taxon>
        <taxon>Basidiomycota</taxon>
        <taxon>Agaricomycotina</taxon>
        <taxon>Agaricomycetes</taxon>
        <taxon>Agaricomycetidae</taxon>
        <taxon>Agaricales</taxon>
        <taxon>Agaricineae</taxon>
        <taxon>Psathyrellaceae</taxon>
        <taxon>Ephemerocybe</taxon>
    </lineage>
</organism>
<dbReference type="AlphaFoldDB" id="A0A8H6MG20"/>
<dbReference type="Proteomes" id="UP000521943">
    <property type="component" value="Unassembled WGS sequence"/>
</dbReference>
<feature type="region of interest" description="Disordered" evidence="1">
    <location>
        <begin position="35"/>
        <end position="71"/>
    </location>
</feature>
<gene>
    <name evidence="2" type="ORF">DFP72DRAFT_874470</name>
</gene>
<name>A0A8H6MG20_9AGAR</name>
<proteinExistence type="predicted"/>
<dbReference type="EMBL" id="JACGCI010000006">
    <property type="protein sequence ID" value="KAF6763037.1"/>
    <property type="molecule type" value="Genomic_DNA"/>
</dbReference>